<name>A0ABW0PAI6_9HYPH</name>
<dbReference type="Proteomes" id="UP001596060">
    <property type="component" value="Unassembled WGS sequence"/>
</dbReference>
<accession>A0ABW0PAI6</accession>
<dbReference type="RefSeq" id="WP_377817955.1">
    <property type="nucleotide sequence ID" value="NZ_JBHSLU010000145.1"/>
</dbReference>
<sequence>KSSVEIDEPVRRFEVFTGSGRRRDWSADDKARIVAESFEPGTTVSAVARRHALSPQQLFTWRRELRKTADAVPAFVQAVVAPEPSSALERMARTPRQKRRARQRRAAAIEIDVAGVRVTIENGASPATIAAVLGALKAGS</sequence>
<protein>
    <submittedName>
        <fullName evidence="2">Transposase</fullName>
    </submittedName>
</protein>
<evidence type="ECO:0000313" key="3">
    <source>
        <dbReference type="Proteomes" id="UP001596060"/>
    </source>
</evidence>
<dbReference type="Pfam" id="PF01527">
    <property type="entry name" value="HTH_Tnp_1"/>
    <property type="match status" value="1"/>
</dbReference>
<keyword evidence="3" id="KW-1185">Reference proteome</keyword>
<gene>
    <name evidence="2" type="ORF">ACFPN9_27950</name>
</gene>
<dbReference type="InterPro" id="IPR036388">
    <property type="entry name" value="WH-like_DNA-bd_sf"/>
</dbReference>
<evidence type="ECO:0000256" key="1">
    <source>
        <dbReference type="ARBA" id="ARBA00009964"/>
    </source>
</evidence>
<evidence type="ECO:0000313" key="2">
    <source>
        <dbReference type="EMBL" id="MFC5509066.1"/>
    </source>
</evidence>
<dbReference type="InterPro" id="IPR010921">
    <property type="entry name" value="Trp_repressor/repl_initiator"/>
</dbReference>
<proteinExistence type="inferred from homology"/>
<dbReference type="EMBL" id="JBHSLU010000145">
    <property type="protein sequence ID" value="MFC5509066.1"/>
    <property type="molecule type" value="Genomic_DNA"/>
</dbReference>
<dbReference type="PANTHER" id="PTHR37936:SF3">
    <property type="entry name" value="TRANSPOSASE INSC FOR INSERTION ELEMENT IS2A-RELATED"/>
    <property type="match status" value="1"/>
</dbReference>
<dbReference type="SUPFAM" id="SSF48295">
    <property type="entry name" value="TrpR-like"/>
    <property type="match status" value="1"/>
</dbReference>
<dbReference type="Gene3D" id="1.10.10.10">
    <property type="entry name" value="Winged helix-like DNA-binding domain superfamily/Winged helix DNA-binding domain"/>
    <property type="match status" value="1"/>
</dbReference>
<organism evidence="2 3">
    <name type="scientific">Bosea massiliensis</name>
    <dbReference type="NCBI Taxonomy" id="151419"/>
    <lineage>
        <taxon>Bacteria</taxon>
        <taxon>Pseudomonadati</taxon>
        <taxon>Pseudomonadota</taxon>
        <taxon>Alphaproteobacteria</taxon>
        <taxon>Hyphomicrobiales</taxon>
        <taxon>Boseaceae</taxon>
        <taxon>Bosea</taxon>
    </lineage>
</organism>
<comment type="caution">
    <text evidence="2">The sequence shown here is derived from an EMBL/GenBank/DDBJ whole genome shotgun (WGS) entry which is preliminary data.</text>
</comment>
<feature type="non-terminal residue" evidence="2">
    <location>
        <position position="1"/>
    </location>
</feature>
<dbReference type="InterPro" id="IPR002514">
    <property type="entry name" value="Transposase_8"/>
</dbReference>
<comment type="similarity">
    <text evidence="1">Belongs to the transposase 8 family.</text>
</comment>
<dbReference type="NCBIfam" id="NF047595">
    <property type="entry name" value="IS66_ISRel24_TnpA"/>
    <property type="match status" value="1"/>
</dbReference>
<reference evidence="3" key="1">
    <citation type="journal article" date="2019" name="Int. J. Syst. Evol. Microbiol.">
        <title>The Global Catalogue of Microorganisms (GCM) 10K type strain sequencing project: providing services to taxonomists for standard genome sequencing and annotation.</title>
        <authorList>
            <consortium name="The Broad Institute Genomics Platform"/>
            <consortium name="The Broad Institute Genome Sequencing Center for Infectious Disease"/>
            <person name="Wu L."/>
            <person name="Ma J."/>
        </authorList>
    </citation>
    <scope>NUCLEOTIDE SEQUENCE [LARGE SCALE GENOMIC DNA]</scope>
    <source>
        <strain evidence="3">CCUG 43117</strain>
    </source>
</reference>
<dbReference type="PANTHER" id="PTHR37936">
    <property type="entry name" value="TRANSPOSASE INSC FOR INSERTION ELEMENT IS2A-RELATED"/>
    <property type="match status" value="1"/>
</dbReference>